<dbReference type="EMBL" id="BPLR01002518">
    <property type="protein sequence ID" value="GIX74632.1"/>
    <property type="molecule type" value="Genomic_DNA"/>
</dbReference>
<proteinExistence type="predicted"/>
<dbReference type="AlphaFoldDB" id="A0AAV4MQ13"/>
<feature type="region of interest" description="Disordered" evidence="1">
    <location>
        <begin position="68"/>
        <end position="91"/>
    </location>
</feature>
<name>A0AAV4MQ13_CAEEX</name>
<evidence type="ECO:0000256" key="1">
    <source>
        <dbReference type="SAM" id="MobiDB-lite"/>
    </source>
</evidence>
<accession>A0AAV4MQ13</accession>
<reference evidence="2 3" key="1">
    <citation type="submission" date="2021-06" db="EMBL/GenBank/DDBJ databases">
        <title>Caerostris extrusa draft genome.</title>
        <authorList>
            <person name="Kono N."/>
            <person name="Arakawa K."/>
        </authorList>
    </citation>
    <scope>NUCLEOTIDE SEQUENCE [LARGE SCALE GENOMIC DNA]</scope>
</reference>
<evidence type="ECO:0000313" key="3">
    <source>
        <dbReference type="Proteomes" id="UP001054945"/>
    </source>
</evidence>
<keyword evidence="3" id="KW-1185">Reference proteome</keyword>
<comment type="caution">
    <text evidence="2">The sequence shown here is derived from an EMBL/GenBank/DDBJ whole genome shotgun (WGS) entry which is preliminary data.</text>
</comment>
<protein>
    <submittedName>
        <fullName evidence="2">Uncharacterized protein</fullName>
    </submittedName>
</protein>
<dbReference type="Proteomes" id="UP001054945">
    <property type="component" value="Unassembled WGS sequence"/>
</dbReference>
<evidence type="ECO:0000313" key="2">
    <source>
        <dbReference type="EMBL" id="GIX74632.1"/>
    </source>
</evidence>
<organism evidence="2 3">
    <name type="scientific">Caerostris extrusa</name>
    <name type="common">Bark spider</name>
    <name type="synonym">Caerostris bankana</name>
    <dbReference type="NCBI Taxonomy" id="172846"/>
    <lineage>
        <taxon>Eukaryota</taxon>
        <taxon>Metazoa</taxon>
        <taxon>Ecdysozoa</taxon>
        <taxon>Arthropoda</taxon>
        <taxon>Chelicerata</taxon>
        <taxon>Arachnida</taxon>
        <taxon>Araneae</taxon>
        <taxon>Araneomorphae</taxon>
        <taxon>Entelegynae</taxon>
        <taxon>Araneoidea</taxon>
        <taxon>Araneidae</taxon>
        <taxon>Caerostris</taxon>
    </lineage>
</organism>
<sequence>MAGRSIAEHLKLQQEITSQNAVFLVKRASFSINREDGGLRNCNYSERHSTGELRPPVKKSLLFQFPSRAAGLNEQRPGGGDEGKSHKNPRCPLCLLNSNRLLTSK</sequence>
<gene>
    <name evidence="2" type="ORF">CEXT_516831</name>
</gene>